<gene>
    <name evidence="2" type="ORF">WK57_35110</name>
    <name evidence="1" type="ORF">WL29_11485</name>
</gene>
<dbReference type="Proteomes" id="UP000060630">
    <property type="component" value="Unassembled WGS sequence"/>
</dbReference>
<dbReference type="GO" id="GO:0016787">
    <property type="term" value="F:hydrolase activity"/>
    <property type="evidence" value="ECO:0007669"/>
    <property type="project" value="InterPro"/>
</dbReference>
<comment type="caution">
    <text evidence="1">The sequence shown here is derived from an EMBL/GenBank/DDBJ whole genome shotgun (WGS) entry which is preliminary data.</text>
</comment>
<evidence type="ECO:0000313" key="1">
    <source>
        <dbReference type="EMBL" id="KWA86000.1"/>
    </source>
</evidence>
<dbReference type="EMBL" id="LPHD01000013">
    <property type="protein sequence ID" value="KWA86000.1"/>
    <property type="molecule type" value="Genomic_DNA"/>
</dbReference>
<evidence type="ECO:0008006" key="5">
    <source>
        <dbReference type="Google" id="ProtNLM"/>
    </source>
</evidence>
<name>A0A104XEK4_9BURK</name>
<evidence type="ECO:0000313" key="4">
    <source>
        <dbReference type="Proteomes" id="UP000070119"/>
    </source>
</evidence>
<accession>A0A104XEK4</accession>
<evidence type="ECO:0000313" key="3">
    <source>
        <dbReference type="Proteomes" id="UP000060630"/>
    </source>
</evidence>
<organism evidence="1 3">
    <name type="scientific">Burkholderia ubonensis</name>
    <dbReference type="NCBI Taxonomy" id="101571"/>
    <lineage>
        <taxon>Bacteria</taxon>
        <taxon>Pseudomonadati</taxon>
        <taxon>Pseudomonadota</taxon>
        <taxon>Betaproteobacteria</taxon>
        <taxon>Burkholderiales</taxon>
        <taxon>Burkholderiaceae</taxon>
        <taxon>Burkholderia</taxon>
        <taxon>Burkholderia cepacia complex</taxon>
    </lineage>
</organism>
<dbReference type="InterPro" id="IPR017439">
    <property type="entry name" value="Amidohydrolase"/>
</dbReference>
<proteinExistence type="predicted"/>
<dbReference type="PANTHER" id="PTHR11014">
    <property type="entry name" value="PEPTIDASE M20 FAMILY MEMBER"/>
    <property type="match status" value="1"/>
</dbReference>
<dbReference type="AlphaFoldDB" id="A0A104XEK4"/>
<dbReference type="Gene3D" id="3.40.630.10">
    <property type="entry name" value="Zn peptidases"/>
    <property type="match status" value="1"/>
</dbReference>
<reference evidence="1 3" key="1">
    <citation type="submission" date="2015-11" db="EMBL/GenBank/DDBJ databases">
        <title>Expanding the genomic diversity of Burkholderia species for the development of highly accurate diagnostics.</title>
        <authorList>
            <person name="Sahl J."/>
            <person name="Keim P."/>
            <person name="Wagner D."/>
        </authorList>
    </citation>
    <scope>NUCLEOTIDE SEQUENCE [LARGE SCALE GENOMIC DNA]</scope>
    <source>
        <strain evidence="1 3">MSMB2087WGS</strain>
    </source>
</reference>
<sequence length="102" mass="10998">MESTLQGQLKAWRQHLHRYPETGFDEVKTSDFVATILTTLGLDVHRGIGGTGLVASLTVGNGDALGNGGVPLHNARYDFNDEILSIGARYFAELARFALPVA</sequence>
<evidence type="ECO:0000313" key="2">
    <source>
        <dbReference type="EMBL" id="KWZ54118.1"/>
    </source>
</evidence>
<dbReference type="SUPFAM" id="SSF53187">
    <property type="entry name" value="Zn-dependent exopeptidases"/>
    <property type="match status" value="1"/>
</dbReference>
<reference evidence="2 4" key="2">
    <citation type="submission" date="2015-11" db="EMBL/GenBank/DDBJ databases">
        <authorList>
            <person name="Sahl J."/>
            <person name="Wagner D."/>
            <person name="Keim P."/>
        </authorList>
    </citation>
    <scope>NUCLEOTIDE SEQUENCE [LARGE SCALE GENOMIC DNA]</scope>
    <source>
        <strain evidence="2 4">MSMB1157</strain>
    </source>
</reference>
<dbReference type="Proteomes" id="UP000070119">
    <property type="component" value="Chromosome 2"/>
</dbReference>
<dbReference type="PANTHER" id="PTHR11014:SF63">
    <property type="entry name" value="METALLOPEPTIDASE, PUTATIVE (AFU_ORTHOLOGUE AFUA_6G09600)-RELATED"/>
    <property type="match status" value="1"/>
</dbReference>
<dbReference type="EMBL" id="LNJU01000005">
    <property type="protein sequence ID" value="KWZ54118.1"/>
    <property type="molecule type" value="Genomic_DNA"/>
</dbReference>
<protein>
    <recommendedName>
        <fullName evidence="5">Peptidase M20 dimerisation domain-containing protein</fullName>
    </recommendedName>
</protein>